<dbReference type="EMBL" id="CATNWA010014815">
    <property type="protein sequence ID" value="CAI9576245.1"/>
    <property type="molecule type" value="Genomic_DNA"/>
</dbReference>
<name>A0ABN9DUF5_9NEOB</name>
<gene>
    <name evidence="2" type="ORF">SPARVUS_LOCUS8399955</name>
</gene>
<evidence type="ECO:0000313" key="3">
    <source>
        <dbReference type="Proteomes" id="UP001162483"/>
    </source>
</evidence>
<feature type="compositionally biased region" description="Polar residues" evidence="1">
    <location>
        <begin position="22"/>
        <end position="33"/>
    </location>
</feature>
<evidence type="ECO:0000313" key="2">
    <source>
        <dbReference type="EMBL" id="CAI9576245.1"/>
    </source>
</evidence>
<reference evidence="2" key="1">
    <citation type="submission" date="2023-05" db="EMBL/GenBank/DDBJ databases">
        <authorList>
            <person name="Stuckert A."/>
        </authorList>
    </citation>
    <scope>NUCLEOTIDE SEQUENCE</scope>
</reference>
<protein>
    <submittedName>
        <fullName evidence="2">Uncharacterized protein</fullName>
    </submittedName>
</protein>
<proteinExistence type="predicted"/>
<feature type="region of interest" description="Disordered" evidence="1">
    <location>
        <begin position="1"/>
        <end position="55"/>
    </location>
</feature>
<accession>A0ABN9DUF5</accession>
<keyword evidence="3" id="KW-1185">Reference proteome</keyword>
<evidence type="ECO:0000256" key="1">
    <source>
        <dbReference type="SAM" id="MobiDB-lite"/>
    </source>
</evidence>
<organism evidence="2 3">
    <name type="scientific">Staurois parvus</name>
    <dbReference type="NCBI Taxonomy" id="386267"/>
    <lineage>
        <taxon>Eukaryota</taxon>
        <taxon>Metazoa</taxon>
        <taxon>Chordata</taxon>
        <taxon>Craniata</taxon>
        <taxon>Vertebrata</taxon>
        <taxon>Euteleostomi</taxon>
        <taxon>Amphibia</taxon>
        <taxon>Batrachia</taxon>
        <taxon>Anura</taxon>
        <taxon>Neobatrachia</taxon>
        <taxon>Ranoidea</taxon>
        <taxon>Ranidae</taxon>
        <taxon>Staurois</taxon>
    </lineage>
</organism>
<sequence length="55" mass="5625">MKRPTPAPVAARPLAAPPPSATINEATKNSSSAAIAGNDSPAASGFLLTRRPIWE</sequence>
<dbReference type="Proteomes" id="UP001162483">
    <property type="component" value="Unassembled WGS sequence"/>
</dbReference>
<comment type="caution">
    <text evidence="2">The sequence shown here is derived from an EMBL/GenBank/DDBJ whole genome shotgun (WGS) entry which is preliminary data.</text>
</comment>